<dbReference type="PANTHER" id="PTHR46260">
    <property type="entry name" value="RING-TYPE DOMAIN-CONTAINING PROTEIN"/>
    <property type="match status" value="1"/>
</dbReference>
<dbReference type="InterPro" id="IPR051746">
    <property type="entry name" value="Kelch_domain_containing_8"/>
</dbReference>
<evidence type="ECO:0000256" key="1">
    <source>
        <dbReference type="ARBA" id="ARBA00022441"/>
    </source>
</evidence>
<gene>
    <name evidence="3" type="ORF">METZ01_LOCUS238500</name>
</gene>
<dbReference type="Pfam" id="PF24681">
    <property type="entry name" value="Kelch_KLHDC2_KLHL20_DRC7"/>
    <property type="match status" value="1"/>
</dbReference>
<name>A0A382HED7_9ZZZZ</name>
<dbReference type="SUPFAM" id="SSF117281">
    <property type="entry name" value="Kelch motif"/>
    <property type="match status" value="2"/>
</dbReference>
<dbReference type="AlphaFoldDB" id="A0A382HED7"/>
<organism evidence="3">
    <name type="scientific">marine metagenome</name>
    <dbReference type="NCBI Taxonomy" id="408172"/>
    <lineage>
        <taxon>unclassified sequences</taxon>
        <taxon>metagenomes</taxon>
        <taxon>ecological metagenomes</taxon>
    </lineage>
</organism>
<keyword evidence="2" id="KW-0677">Repeat</keyword>
<keyword evidence="1" id="KW-0880">Kelch repeat</keyword>
<dbReference type="PRINTS" id="PR00501">
    <property type="entry name" value="KELCHREPEAT"/>
</dbReference>
<dbReference type="EMBL" id="UINC01060781">
    <property type="protein sequence ID" value="SVB85646.1"/>
    <property type="molecule type" value="Genomic_DNA"/>
</dbReference>
<protein>
    <submittedName>
        <fullName evidence="3">Uncharacterized protein</fullName>
    </submittedName>
</protein>
<evidence type="ECO:0000313" key="3">
    <source>
        <dbReference type="EMBL" id="SVB85646.1"/>
    </source>
</evidence>
<proteinExistence type="predicted"/>
<sequence length="470" mass="51155">MYRNIIIYLALFLRLTYVDAILPTLSIDRVEGNSGKVTIYYTATDPTEKVLNPINYEYSVDHGVSWIKIDKSAISASLSDGNNNSAISWDTRPQIGEQSVTSILFRMRVYDPEIISDWQAVTPMLTPRHGLATVVTDNKLYAIGGFNGHRQVASLELYNPTNDTWEKAASMDQARQYLSAEVVNGKIYAIGGYGKASYLTTVEAYDPVTDTWQTMAPMPTSRHVFATAVVGNLIYAIGGHNGKNLATVEVYDTETNSWKNSASMPTPRYGLVAAAVGDKIYTFGGQGQKPLSSFEIFDTKEGQWSTGPNMPTARYAFAAAIDEELSKIYIVGGTGGEDKVEAYNTKNGEWEISATINQTRSHLGAGIITNVNQLYAVGGVNDQPLSIVEALPLVRYSTFSVSPAFPVYNHIQAEIISPTASSYNQGIISIQGTANTEKLQGWILDIAPSINPTEGYLLINSGTSSVLGSE</sequence>
<dbReference type="InterPro" id="IPR006652">
    <property type="entry name" value="Kelch_1"/>
</dbReference>
<dbReference type="SMART" id="SM00612">
    <property type="entry name" value="Kelch"/>
    <property type="match status" value="5"/>
</dbReference>
<accession>A0A382HED7</accession>
<feature type="non-terminal residue" evidence="3">
    <location>
        <position position="470"/>
    </location>
</feature>
<reference evidence="3" key="1">
    <citation type="submission" date="2018-05" db="EMBL/GenBank/DDBJ databases">
        <authorList>
            <person name="Lanie J.A."/>
            <person name="Ng W.-L."/>
            <person name="Kazmierczak K.M."/>
            <person name="Andrzejewski T.M."/>
            <person name="Davidsen T.M."/>
            <person name="Wayne K.J."/>
            <person name="Tettelin H."/>
            <person name="Glass J.I."/>
            <person name="Rusch D."/>
            <person name="Podicherti R."/>
            <person name="Tsui H.-C.T."/>
            <person name="Winkler M.E."/>
        </authorList>
    </citation>
    <scope>NUCLEOTIDE SEQUENCE</scope>
</reference>
<dbReference type="InterPro" id="IPR015915">
    <property type="entry name" value="Kelch-typ_b-propeller"/>
</dbReference>
<evidence type="ECO:0000256" key="2">
    <source>
        <dbReference type="ARBA" id="ARBA00022737"/>
    </source>
</evidence>
<dbReference type="Gene3D" id="2.120.10.80">
    <property type="entry name" value="Kelch-type beta propeller"/>
    <property type="match status" value="2"/>
</dbReference>
<dbReference type="PANTHER" id="PTHR46260:SF3">
    <property type="entry name" value="RING-TYPE DOMAIN-CONTAINING PROTEIN"/>
    <property type="match status" value="1"/>
</dbReference>